<comment type="caution">
    <text evidence="2">The sequence shown here is derived from an EMBL/GenBank/DDBJ whole genome shotgun (WGS) entry which is preliminary data.</text>
</comment>
<keyword evidence="1" id="KW-0732">Signal</keyword>
<feature type="signal peptide" evidence="1">
    <location>
        <begin position="1"/>
        <end position="21"/>
    </location>
</feature>
<feature type="chain" id="PRO_5037190502" description="PEP-CTERM sorting domain-containing protein" evidence="1">
    <location>
        <begin position="22"/>
        <end position="229"/>
    </location>
</feature>
<dbReference type="EMBL" id="JAHJDP010000066">
    <property type="protein sequence ID" value="MBU2691594.1"/>
    <property type="molecule type" value="Genomic_DNA"/>
</dbReference>
<protein>
    <recommendedName>
        <fullName evidence="4">PEP-CTERM sorting domain-containing protein</fullName>
    </recommendedName>
</protein>
<evidence type="ECO:0008006" key="4">
    <source>
        <dbReference type="Google" id="ProtNLM"/>
    </source>
</evidence>
<gene>
    <name evidence="2" type="ORF">KJ970_11760</name>
</gene>
<accession>A0A948S0I7</accession>
<evidence type="ECO:0000256" key="1">
    <source>
        <dbReference type="SAM" id="SignalP"/>
    </source>
</evidence>
<dbReference type="AlphaFoldDB" id="A0A948S0I7"/>
<evidence type="ECO:0000313" key="2">
    <source>
        <dbReference type="EMBL" id="MBU2691594.1"/>
    </source>
</evidence>
<reference evidence="2" key="1">
    <citation type="submission" date="2021-05" db="EMBL/GenBank/DDBJ databases">
        <title>Energy efficiency and biological interactions define the core microbiome of deep oligotrophic groundwater.</title>
        <authorList>
            <person name="Mehrshad M."/>
            <person name="Lopez-Fernandez M."/>
            <person name="Bell E."/>
            <person name="Bernier-Latmani R."/>
            <person name="Bertilsson S."/>
            <person name="Dopson M."/>
        </authorList>
    </citation>
    <scope>NUCLEOTIDE SEQUENCE</scope>
    <source>
        <strain evidence="2">Modern_marine.mb.64</strain>
    </source>
</reference>
<proteinExistence type="predicted"/>
<dbReference type="Proteomes" id="UP000777784">
    <property type="component" value="Unassembled WGS sequence"/>
</dbReference>
<organism evidence="2 3">
    <name type="scientific">Eiseniibacteriota bacterium</name>
    <dbReference type="NCBI Taxonomy" id="2212470"/>
    <lineage>
        <taxon>Bacteria</taxon>
        <taxon>Candidatus Eiseniibacteriota</taxon>
    </lineage>
</organism>
<evidence type="ECO:0000313" key="3">
    <source>
        <dbReference type="Proteomes" id="UP000777784"/>
    </source>
</evidence>
<sequence>MKVVLKALVALCLAALFTAPAIGSIWLADYHGYDFTWPLPQNYTDEGQFYATIGPMVSANADFMVMDEDNYEYTVHIHSGALSTTETVGTYVFYNYYGGDGTISFYEDSRIDGTSADYGTYPPNPTAPSTFIDGTHLLGGYFTSLTIVIETVSGNGSFTGTINFNEGVCIENMSSTIRAGWTLAALGLGQPPYTPSGYTNQVDGEVYLDQLPTATHSATWGQIKSFYND</sequence>
<name>A0A948S0I7_UNCEI</name>